<dbReference type="NCBIfam" id="NF038353">
    <property type="entry name" value="FxLYD_dom"/>
    <property type="match status" value="1"/>
</dbReference>
<dbReference type="RefSeq" id="WP_050338894.1">
    <property type="nucleotide sequence ID" value="NZ_AZCU01000001.1"/>
</dbReference>
<name>A0A837RGJ5_LACPE</name>
<dbReference type="GeneID" id="49393437"/>
<evidence type="ECO:0000313" key="1">
    <source>
        <dbReference type="EMBL" id="KRK26908.1"/>
    </source>
</evidence>
<gene>
    <name evidence="1" type="ORF">FD24_GL000039</name>
</gene>
<evidence type="ECO:0000313" key="2">
    <source>
        <dbReference type="Proteomes" id="UP000051020"/>
    </source>
</evidence>
<sequence>MTTHIHWRKVTGLLLALLLSITLVGCSNKTSKTKYYDKDFITSLEQGLEARWKLTDEAGDQDINQSDYKSFINAELKQISSYSSKKFKSTFLQENAIAYINSLKNQKKALKSYNDSDFSTKWNKAYDARNAILVKIDNKYHLKVDSKYNSYLVELRRSGNAANKNTTRNAAVDSLIKSIKFNDKTDDGSGWIEYSATVENTTGANIKNFSAVVKLKDKSNVTTDTQYVNTENWNKNEKVKFKFSTDKDFASYTVTKDYVDFD</sequence>
<dbReference type="EMBL" id="AZCU01000001">
    <property type="protein sequence ID" value="KRK26908.1"/>
    <property type="molecule type" value="Genomic_DNA"/>
</dbReference>
<dbReference type="AlphaFoldDB" id="A0A837RGJ5"/>
<reference evidence="1 2" key="1">
    <citation type="journal article" date="2015" name="Genome Announc.">
        <title>Expanding the biotechnology potential of lactobacilli through comparative genomics of 213 strains and associated genera.</title>
        <authorList>
            <person name="Sun Z."/>
            <person name="Harris H.M."/>
            <person name="McCann A."/>
            <person name="Guo C."/>
            <person name="Argimon S."/>
            <person name="Zhang W."/>
            <person name="Yang X."/>
            <person name="Jeffery I.B."/>
            <person name="Cooney J.C."/>
            <person name="Kagawa T.F."/>
            <person name="Liu W."/>
            <person name="Song Y."/>
            <person name="Salvetti E."/>
            <person name="Wrobel A."/>
            <person name="Rasinkangas P."/>
            <person name="Parkhill J."/>
            <person name="Rea M.C."/>
            <person name="O'Sullivan O."/>
            <person name="Ritari J."/>
            <person name="Douillard F.P."/>
            <person name="Paul Ross R."/>
            <person name="Yang R."/>
            <person name="Briner A.E."/>
            <person name="Felis G.E."/>
            <person name="de Vos W.M."/>
            <person name="Barrangou R."/>
            <person name="Klaenhammer T.R."/>
            <person name="Caufield P.W."/>
            <person name="Cui Y."/>
            <person name="Zhang H."/>
            <person name="O'Toole P.W."/>
        </authorList>
    </citation>
    <scope>NUCLEOTIDE SEQUENCE [LARGE SCALE GENOMIC DNA]</scope>
    <source>
        <strain evidence="1 2">DSM 20314</strain>
    </source>
</reference>
<accession>A0A837RGJ5</accession>
<dbReference type="InterPro" id="IPR047676">
    <property type="entry name" value="FxLYD_dom"/>
</dbReference>
<comment type="caution">
    <text evidence="1">The sequence shown here is derived from an EMBL/GenBank/DDBJ whole genome shotgun (WGS) entry which is preliminary data.</text>
</comment>
<dbReference type="Proteomes" id="UP000051020">
    <property type="component" value="Unassembled WGS sequence"/>
</dbReference>
<protein>
    <submittedName>
        <fullName evidence="1">Putative secreted protein</fullName>
    </submittedName>
</protein>
<organism evidence="1 2">
    <name type="scientific">Lactiplantibacillus pentosus DSM 20314</name>
    <dbReference type="NCBI Taxonomy" id="1423791"/>
    <lineage>
        <taxon>Bacteria</taxon>
        <taxon>Bacillati</taxon>
        <taxon>Bacillota</taxon>
        <taxon>Bacilli</taxon>
        <taxon>Lactobacillales</taxon>
        <taxon>Lactobacillaceae</taxon>
        <taxon>Lactiplantibacillus</taxon>
    </lineage>
</organism>
<proteinExistence type="predicted"/>